<gene>
    <name evidence="1" type="ORF">APUU_51281A</name>
</gene>
<evidence type="ECO:0000313" key="1">
    <source>
        <dbReference type="EMBL" id="BCS26570.1"/>
    </source>
</evidence>
<dbReference type="AlphaFoldDB" id="A0A7R7XRV8"/>
<sequence>MTTFSVGIPRQKLNSAHSLQNRCTDRPVHWIKCGSYTSPLQRISSNEIAKVLEARTMLMPYETSETSHTYFCSEFFDTPIKGINHVDPPQPDRNRVVVSKETGRMGEVMTKVVSGPSGYLFSHLSRLFDRNKSTLTGFGPELVKRLREGRKSVEEAVWTIIPTAAAACATQAQGAQLLDLYLSGKYAAHWPAIRSLAQSKDPGSFEKLKKYALEGYVHPLTLM</sequence>
<evidence type="ECO:0000313" key="2">
    <source>
        <dbReference type="Proteomes" id="UP000654913"/>
    </source>
</evidence>
<dbReference type="EMBL" id="AP024447">
    <property type="protein sequence ID" value="BCS26570.1"/>
    <property type="molecule type" value="Genomic_DNA"/>
</dbReference>
<proteinExistence type="predicted"/>
<dbReference type="KEGG" id="apuu:APUU_51281A"/>
<dbReference type="OrthoDB" id="823504at2759"/>
<dbReference type="RefSeq" id="XP_041558764.1">
    <property type="nucleotide sequence ID" value="XM_041706371.1"/>
</dbReference>
<dbReference type="GeneID" id="64976575"/>
<protein>
    <submittedName>
        <fullName evidence="1">Uncharacterized protein</fullName>
    </submittedName>
</protein>
<accession>A0A7R7XRV8</accession>
<reference evidence="1" key="1">
    <citation type="submission" date="2021-01" db="EMBL/GenBank/DDBJ databases">
        <authorList>
            <consortium name="Aspergillus puulaauensis MK2 genome sequencing consortium"/>
            <person name="Kazuki M."/>
            <person name="Futagami T."/>
        </authorList>
    </citation>
    <scope>NUCLEOTIDE SEQUENCE</scope>
    <source>
        <strain evidence="1">MK2</strain>
    </source>
</reference>
<name>A0A7R7XRV8_9EURO</name>
<keyword evidence="2" id="KW-1185">Reference proteome</keyword>
<organism evidence="1 2">
    <name type="scientific">Aspergillus puulaauensis</name>
    <dbReference type="NCBI Taxonomy" id="1220207"/>
    <lineage>
        <taxon>Eukaryota</taxon>
        <taxon>Fungi</taxon>
        <taxon>Dikarya</taxon>
        <taxon>Ascomycota</taxon>
        <taxon>Pezizomycotina</taxon>
        <taxon>Eurotiomycetes</taxon>
        <taxon>Eurotiomycetidae</taxon>
        <taxon>Eurotiales</taxon>
        <taxon>Aspergillaceae</taxon>
        <taxon>Aspergillus</taxon>
    </lineage>
</organism>
<dbReference type="Proteomes" id="UP000654913">
    <property type="component" value="Chromosome 5"/>
</dbReference>
<reference evidence="1" key="2">
    <citation type="submission" date="2021-02" db="EMBL/GenBank/DDBJ databases">
        <title>Aspergillus puulaauensis MK2 genome sequence.</title>
        <authorList>
            <person name="Futagami T."/>
            <person name="Mori K."/>
            <person name="Kadooka C."/>
            <person name="Tanaka T."/>
        </authorList>
    </citation>
    <scope>NUCLEOTIDE SEQUENCE</scope>
    <source>
        <strain evidence="1">MK2</strain>
    </source>
</reference>